<keyword evidence="5 13" id="KW-0812">Transmembrane</keyword>
<organism evidence="14">
    <name type="scientific">Galleria mellonella</name>
    <name type="common">Greater wax moth</name>
    <dbReference type="NCBI Taxonomy" id="7137"/>
    <lineage>
        <taxon>Eukaryota</taxon>
        <taxon>Metazoa</taxon>
        <taxon>Ecdysozoa</taxon>
        <taxon>Arthropoda</taxon>
        <taxon>Hexapoda</taxon>
        <taxon>Insecta</taxon>
        <taxon>Pterygota</taxon>
        <taxon>Neoptera</taxon>
        <taxon>Endopterygota</taxon>
        <taxon>Lepidoptera</taxon>
        <taxon>Glossata</taxon>
        <taxon>Ditrysia</taxon>
        <taxon>Pyraloidea</taxon>
        <taxon>Pyralidae</taxon>
        <taxon>Galleriinae</taxon>
        <taxon>Galleria</taxon>
    </lineage>
</organism>
<dbReference type="PANTHER" id="PTHR11923">
    <property type="entry name" value="SCAVENGER RECEPTOR CLASS B TYPE-1 SR-B1"/>
    <property type="match status" value="1"/>
</dbReference>
<dbReference type="GeneID" id="113509171"/>
<proteinExistence type="evidence at transcript level"/>
<evidence type="ECO:0000256" key="12">
    <source>
        <dbReference type="ARBA" id="ARBA00040645"/>
    </source>
</evidence>
<evidence type="ECO:0000256" key="5">
    <source>
        <dbReference type="ARBA" id="ARBA00022692"/>
    </source>
</evidence>
<dbReference type="KEGG" id="gmw:113509171"/>
<comment type="similarity">
    <text evidence="2">Belongs to the CD36 family.</text>
</comment>
<evidence type="ECO:0000313" key="16">
    <source>
        <dbReference type="RefSeq" id="XP_026748291.1"/>
    </source>
</evidence>
<reference evidence="16" key="2">
    <citation type="submission" date="2025-04" db="UniProtKB">
        <authorList>
            <consortium name="RefSeq"/>
        </authorList>
    </citation>
    <scope>IDENTIFICATION</scope>
    <source>
        <tissue evidence="16">Whole adult</tissue>
    </source>
</reference>
<keyword evidence="9" id="KW-1015">Disulfide bond</keyword>
<reference evidence="14" key="1">
    <citation type="submission" date="2019-02" db="EMBL/GenBank/DDBJ databases">
        <title>Identification of two sensory neuron membrane protein genes in the greater wax moth, Galleria mellonella.</title>
        <authorList>
            <person name="Liu S."/>
            <person name="Jiang X.-C."/>
        </authorList>
    </citation>
    <scope>NUCLEOTIDE SEQUENCE</scope>
    <source>
        <strain evidence="14">HF</strain>
    </source>
</reference>
<dbReference type="PANTHER" id="PTHR11923:SF109">
    <property type="entry name" value="SENSORY NEURON MEMBRANE PROTEIN 2"/>
    <property type="match status" value="1"/>
</dbReference>
<dbReference type="Proteomes" id="UP001652740">
    <property type="component" value="Unplaced"/>
</dbReference>
<dbReference type="Pfam" id="PF01130">
    <property type="entry name" value="CD36"/>
    <property type="match status" value="1"/>
</dbReference>
<dbReference type="EMBL" id="MK514045">
    <property type="protein sequence ID" value="QEI46779.1"/>
    <property type="molecule type" value="mRNA"/>
</dbReference>
<dbReference type="AlphaFoldDB" id="A0A5C0E5E9"/>
<evidence type="ECO:0000256" key="8">
    <source>
        <dbReference type="ARBA" id="ARBA00023136"/>
    </source>
</evidence>
<name>A0A5C0E5E9_GALME</name>
<feature type="transmembrane region" description="Helical" evidence="13">
    <location>
        <begin position="474"/>
        <end position="496"/>
    </location>
</feature>
<accession>A0A5C0E5E9</accession>
<evidence type="ECO:0000256" key="9">
    <source>
        <dbReference type="ARBA" id="ARBA00023157"/>
    </source>
</evidence>
<evidence type="ECO:0000256" key="7">
    <source>
        <dbReference type="ARBA" id="ARBA00022989"/>
    </source>
</evidence>
<keyword evidence="3" id="KW-1003">Cell membrane</keyword>
<evidence type="ECO:0000256" key="1">
    <source>
        <dbReference type="ARBA" id="ARBA00004236"/>
    </source>
</evidence>
<dbReference type="InterPro" id="IPR002159">
    <property type="entry name" value="CD36_fam"/>
</dbReference>
<keyword evidence="4" id="KW-0716">Sensory transduction</keyword>
<sequence length="521" mass="58885">MLGKRSRLFFGISVGALIISIILAVWGFPKIIRSQIQKNIQLDNSSMMYEKWRVLPMPLKFKITVFNVTNTEEINNGKKPKLQEIGPFVYKEYRERTVLGYGDNDTIKYMLKKTFIFDAEESAPFSEDDMVTVINFSYMAALITINDMMPALVSTLNMGFQEMYSQYGLDDPFITVKARDLFFDGLFLNCRGNHSSLALICSQISTTSPPTMRPTEDGSGFYFSMFSHLNRTASGPYSMVRGIENVKELGHIVSYKEKTFMNNWGSDPYCGQLNGSDSSIYPPIDENNVPKRLYTFQPDICRSIYVDFMSKTNIFNMSAYYYELSESAFASKSANPDNKCYCKKNWSGNHDGCLLMGVMNLFPCQQAPAIASLPHFYLASEELLEFFDGGIKPDKEKHKSYIMLEPNTGAVLKGVQRLQFNVELRQMKIPQLMKVPTGLFPMLWIEESAEVPPSIQEELQQNLKLIGYANTARWVILALAIIAAVVSTIVVVRATLPGWSGRNSVFVLRPTNVNGIDLNKG</sequence>
<keyword evidence="10" id="KW-0675">Receptor</keyword>
<dbReference type="RefSeq" id="XP_026748291.1">
    <property type="nucleotide sequence ID" value="XM_026892490.2"/>
</dbReference>
<evidence type="ECO:0000256" key="11">
    <source>
        <dbReference type="ARBA" id="ARBA00023180"/>
    </source>
</evidence>
<evidence type="ECO:0000313" key="15">
    <source>
        <dbReference type="Proteomes" id="UP001652740"/>
    </source>
</evidence>
<dbReference type="GO" id="GO:0005737">
    <property type="term" value="C:cytoplasm"/>
    <property type="evidence" value="ECO:0007669"/>
    <property type="project" value="TreeGrafter"/>
</dbReference>
<dbReference type="OrthoDB" id="195015at2759"/>
<evidence type="ECO:0000256" key="3">
    <source>
        <dbReference type="ARBA" id="ARBA00022475"/>
    </source>
</evidence>
<feature type="transmembrane region" description="Helical" evidence="13">
    <location>
        <begin position="7"/>
        <end position="28"/>
    </location>
</feature>
<comment type="subcellular location">
    <subcellularLocation>
        <location evidence="1">Cell membrane</location>
    </subcellularLocation>
</comment>
<evidence type="ECO:0000256" key="10">
    <source>
        <dbReference type="ARBA" id="ARBA00023170"/>
    </source>
</evidence>
<evidence type="ECO:0000256" key="4">
    <source>
        <dbReference type="ARBA" id="ARBA00022606"/>
    </source>
</evidence>
<dbReference type="PRINTS" id="PR01609">
    <property type="entry name" value="CD36FAMILY"/>
</dbReference>
<dbReference type="GO" id="GO:0005044">
    <property type="term" value="F:scavenger receptor activity"/>
    <property type="evidence" value="ECO:0007669"/>
    <property type="project" value="TreeGrafter"/>
</dbReference>
<dbReference type="GO" id="GO:0007608">
    <property type="term" value="P:sensory perception of smell"/>
    <property type="evidence" value="ECO:0007669"/>
    <property type="project" value="UniProtKB-KW"/>
</dbReference>
<evidence type="ECO:0000313" key="14">
    <source>
        <dbReference type="EMBL" id="QEI46779.1"/>
    </source>
</evidence>
<dbReference type="GO" id="GO:0005886">
    <property type="term" value="C:plasma membrane"/>
    <property type="evidence" value="ECO:0007669"/>
    <property type="project" value="UniProtKB-SubCell"/>
</dbReference>
<keyword evidence="11" id="KW-0325">Glycoprotein</keyword>
<evidence type="ECO:0000256" key="2">
    <source>
        <dbReference type="ARBA" id="ARBA00010532"/>
    </source>
</evidence>
<keyword evidence="15" id="KW-1185">Reference proteome</keyword>
<keyword evidence="8 13" id="KW-0472">Membrane</keyword>
<evidence type="ECO:0000256" key="6">
    <source>
        <dbReference type="ARBA" id="ARBA00022725"/>
    </source>
</evidence>
<evidence type="ECO:0000256" key="13">
    <source>
        <dbReference type="SAM" id="Phobius"/>
    </source>
</evidence>
<keyword evidence="6" id="KW-0552">Olfaction</keyword>
<gene>
    <name evidence="16" type="primary">LOC113509171</name>
</gene>
<keyword evidence="7 13" id="KW-1133">Transmembrane helix</keyword>
<protein>
    <recommendedName>
        <fullName evidence="12">Sensory neuron membrane protein 2</fullName>
    </recommendedName>
</protein>